<dbReference type="OrthoDB" id="485342at2"/>
<feature type="chain" id="PRO_5012644917" description="PEP-CTERM protein-sorting domain-containing protein" evidence="1">
    <location>
        <begin position="25"/>
        <end position="228"/>
    </location>
</feature>
<evidence type="ECO:0008006" key="4">
    <source>
        <dbReference type="Google" id="ProtNLM"/>
    </source>
</evidence>
<accession>A0A1Z4GJF5</accession>
<dbReference type="InterPro" id="IPR013424">
    <property type="entry name" value="Ice-binding_C"/>
</dbReference>
<gene>
    <name evidence="2" type="ORF">NIES21_34450</name>
</gene>
<proteinExistence type="predicted"/>
<name>A0A1Z4GJF5_9CYAN</name>
<evidence type="ECO:0000313" key="2">
    <source>
        <dbReference type="EMBL" id="BAY17605.1"/>
    </source>
</evidence>
<protein>
    <recommendedName>
        <fullName evidence="4">PEP-CTERM protein-sorting domain-containing protein</fullName>
    </recommendedName>
</protein>
<keyword evidence="1" id="KW-0732">Signal</keyword>
<evidence type="ECO:0000256" key="1">
    <source>
        <dbReference type="SAM" id="SignalP"/>
    </source>
</evidence>
<keyword evidence="3" id="KW-1185">Reference proteome</keyword>
<dbReference type="EMBL" id="AP018174">
    <property type="protein sequence ID" value="BAY17605.1"/>
    <property type="molecule type" value="Genomic_DNA"/>
</dbReference>
<dbReference type="NCBIfam" id="TIGR02595">
    <property type="entry name" value="PEP_CTERM"/>
    <property type="match status" value="1"/>
</dbReference>
<organism evidence="2 3">
    <name type="scientific">Anabaenopsis circularis NIES-21</name>
    <dbReference type="NCBI Taxonomy" id="1085406"/>
    <lineage>
        <taxon>Bacteria</taxon>
        <taxon>Bacillati</taxon>
        <taxon>Cyanobacteriota</taxon>
        <taxon>Cyanophyceae</taxon>
        <taxon>Nostocales</taxon>
        <taxon>Nodulariaceae</taxon>
        <taxon>Anabaenopsis</taxon>
    </lineage>
</organism>
<dbReference type="Proteomes" id="UP000218287">
    <property type="component" value="Chromosome"/>
</dbReference>
<reference evidence="2 3" key="1">
    <citation type="submission" date="2017-06" db="EMBL/GenBank/DDBJ databases">
        <title>Genome sequencing of cyanobaciteial culture collection at National Institute for Environmental Studies (NIES).</title>
        <authorList>
            <person name="Hirose Y."/>
            <person name="Shimura Y."/>
            <person name="Fujisawa T."/>
            <person name="Nakamura Y."/>
            <person name="Kawachi M."/>
        </authorList>
    </citation>
    <scope>NUCLEOTIDE SEQUENCE [LARGE SCALE GENOMIC DNA]</scope>
    <source>
        <strain evidence="2 3">NIES-21</strain>
    </source>
</reference>
<sequence>MLKNLSLALLGTTVIVASANPASAVTMVVSGGMFSSYSDAKTVTFDDGTANDPNGFATYSNVTTNIVQGSVGGQYASPYGDTTKFLTIAPSGSGVAGDSGFVNINFKEAVDYFGFYAGSLDSYNYIDIYSGNQLLKTFSGSDVPGAVADGSWTSGQANMFVNLVGEAGEKFDRVVMRSNGIAFETDNHAYRLAQSVPEPSAMLGVLAIGAFGTTSLLKRQQKKVAVKA</sequence>
<dbReference type="AlphaFoldDB" id="A0A1Z4GJF5"/>
<feature type="signal peptide" evidence="1">
    <location>
        <begin position="1"/>
        <end position="24"/>
    </location>
</feature>
<evidence type="ECO:0000313" key="3">
    <source>
        <dbReference type="Proteomes" id="UP000218287"/>
    </source>
</evidence>